<dbReference type="Proteomes" id="UP000031366">
    <property type="component" value="Unassembled WGS sequence"/>
</dbReference>
<sequence length="60" mass="6754">MEELKCPKCNSTEIKRAASKTILLEPMDKIFALGSKLYANVCTDCGTVFDFTVDFPEDFK</sequence>
<proteinExistence type="predicted"/>
<protein>
    <submittedName>
        <fullName evidence="1">Uncharacterized protein</fullName>
    </submittedName>
</protein>
<dbReference type="EMBL" id="AYSO01000017">
    <property type="protein sequence ID" value="KIE46455.1"/>
    <property type="molecule type" value="Genomic_DNA"/>
</dbReference>
<evidence type="ECO:0000313" key="2">
    <source>
        <dbReference type="Proteomes" id="UP000031366"/>
    </source>
</evidence>
<organism evidence="1 2">
    <name type="scientific">Clostridium argentinense CDC 2741</name>
    <dbReference type="NCBI Taxonomy" id="1418104"/>
    <lineage>
        <taxon>Bacteria</taxon>
        <taxon>Bacillati</taxon>
        <taxon>Bacillota</taxon>
        <taxon>Clostridia</taxon>
        <taxon>Eubacteriales</taxon>
        <taxon>Clostridiaceae</taxon>
        <taxon>Clostridium</taxon>
    </lineage>
</organism>
<dbReference type="OrthoDB" id="47713at2"/>
<accession>A0A0C1UGB9</accession>
<dbReference type="RefSeq" id="WP_039633958.1">
    <property type="nucleotide sequence ID" value="NZ_AYSO01000017.1"/>
</dbReference>
<evidence type="ECO:0000313" key="1">
    <source>
        <dbReference type="EMBL" id="KIE46455.1"/>
    </source>
</evidence>
<keyword evidence="2" id="KW-1185">Reference proteome</keyword>
<dbReference type="STRING" id="29341.RSJ17_15555"/>
<name>A0A0C1UGB9_9CLOT</name>
<comment type="caution">
    <text evidence="1">The sequence shown here is derived from an EMBL/GenBank/DDBJ whole genome shotgun (WGS) entry which is preliminary data.</text>
</comment>
<dbReference type="AlphaFoldDB" id="A0A0C1UGB9"/>
<reference evidence="1 2" key="1">
    <citation type="journal article" date="2015" name="Infect. Genet. Evol.">
        <title>Genomic sequences of six botulinum neurotoxin-producing strains representing three clostridial species illustrate the mobility and diversity of botulinum neurotoxin genes.</title>
        <authorList>
            <person name="Smith T.J."/>
            <person name="Hill K.K."/>
            <person name="Xie G."/>
            <person name="Foley B.T."/>
            <person name="Williamson C.H."/>
            <person name="Foster J.T."/>
            <person name="Johnson S.L."/>
            <person name="Chertkov O."/>
            <person name="Teshima H."/>
            <person name="Gibbons H.S."/>
            <person name="Johnsky L.A."/>
            <person name="Karavis M.A."/>
            <person name="Smith L.A."/>
        </authorList>
    </citation>
    <scope>NUCLEOTIDE SEQUENCE [LARGE SCALE GENOMIC DNA]</scope>
    <source>
        <strain evidence="1 2">CDC 2741</strain>
    </source>
</reference>
<gene>
    <name evidence="1" type="ORF">U732_1993</name>
</gene>